<reference evidence="2 3" key="1">
    <citation type="journal article" date="2024" name="G3 (Bethesda)">
        <title>Genome assembly of Hibiscus sabdariffa L. provides insights into metabolisms of medicinal natural products.</title>
        <authorList>
            <person name="Kim T."/>
        </authorList>
    </citation>
    <scope>NUCLEOTIDE SEQUENCE [LARGE SCALE GENOMIC DNA]</scope>
    <source>
        <strain evidence="2">TK-2024</strain>
        <tissue evidence="2">Old leaves</tissue>
    </source>
</reference>
<dbReference type="Gene3D" id="1.10.110.10">
    <property type="entry name" value="Plant lipid-transfer and hydrophobic proteins"/>
    <property type="match status" value="1"/>
</dbReference>
<evidence type="ECO:0008006" key="4">
    <source>
        <dbReference type="Google" id="ProtNLM"/>
    </source>
</evidence>
<evidence type="ECO:0000256" key="1">
    <source>
        <dbReference type="SAM" id="SignalP"/>
    </source>
</evidence>
<sequence length="114" mass="12583">MATMGRSFNLTLVVCVLLIVSDMTMAVPTTRACMEIRKTFGPCMPFLKAKGRPLRGKDKPTPACCLGGRKLAAKAKLNKRVGLVIWECVILMVAEIGDHDQRRLPILGRICTLR</sequence>
<accession>A0ABR2N617</accession>
<comment type="caution">
    <text evidence="2">The sequence shown here is derived from an EMBL/GenBank/DDBJ whole genome shotgun (WGS) entry which is preliminary data.</text>
</comment>
<evidence type="ECO:0000313" key="2">
    <source>
        <dbReference type="EMBL" id="KAK8971607.1"/>
    </source>
</evidence>
<feature type="chain" id="PRO_5045085824" description="Bifunctional inhibitor/plant lipid transfer protein/seed storage helical domain-containing protein" evidence="1">
    <location>
        <begin position="27"/>
        <end position="114"/>
    </location>
</feature>
<dbReference type="Proteomes" id="UP001396334">
    <property type="component" value="Unassembled WGS sequence"/>
</dbReference>
<proteinExistence type="predicted"/>
<evidence type="ECO:0000313" key="3">
    <source>
        <dbReference type="Proteomes" id="UP001396334"/>
    </source>
</evidence>
<gene>
    <name evidence="2" type="ORF">V6N11_073239</name>
</gene>
<keyword evidence="3" id="KW-1185">Reference proteome</keyword>
<name>A0ABR2N617_9ROSI</name>
<dbReference type="InterPro" id="IPR036312">
    <property type="entry name" value="Bifun_inhib/LTP/seed_sf"/>
</dbReference>
<organism evidence="2 3">
    <name type="scientific">Hibiscus sabdariffa</name>
    <name type="common">roselle</name>
    <dbReference type="NCBI Taxonomy" id="183260"/>
    <lineage>
        <taxon>Eukaryota</taxon>
        <taxon>Viridiplantae</taxon>
        <taxon>Streptophyta</taxon>
        <taxon>Embryophyta</taxon>
        <taxon>Tracheophyta</taxon>
        <taxon>Spermatophyta</taxon>
        <taxon>Magnoliopsida</taxon>
        <taxon>eudicotyledons</taxon>
        <taxon>Gunneridae</taxon>
        <taxon>Pentapetalae</taxon>
        <taxon>rosids</taxon>
        <taxon>malvids</taxon>
        <taxon>Malvales</taxon>
        <taxon>Malvaceae</taxon>
        <taxon>Malvoideae</taxon>
        <taxon>Hibiscus</taxon>
    </lineage>
</organism>
<keyword evidence="1" id="KW-0732">Signal</keyword>
<protein>
    <recommendedName>
        <fullName evidence="4">Bifunctional inhibitor/plant lipid transfer protein/seed storage helical domain-containing protein</fullName>
    </recommendedName>
</protein>
<feature type="signal peptide" evidence="1">
    <location>
        <begin position="1"/>
        <end position="26"/>
    </location>
</feature>
<dbReference type="EMBL" id="JBBPBN010000243">
    <property type="protein sequence ID" value="KAK8971607.1"/>
    <property type="molecule type" value="Genomic_DNA"/>
</dbReference>